<accession>A0A7Y9GKH8</accession>
<comment type="caution">
    <text evidence="2">The sequence shown here is derived from an EMBL/GenBank/DDBJ whole genome shotgun (WGS) entry which is preliminary data.</text>
</comment>
<dbReference type="PROSITE" id="PS51257">
    <property type="entry name" value="PROKAR_LIPOPROTEIN"/>
    <property type="match status" value="1"/>
</dbReference>
<keyword evidence="1" id="KW-0732">Signal</keyword>
<evidence type="ECO:0000256" key="1">
    <source>
        <dbReference type="SAM" id="SignalP"/>
    </source>
</evidence>
<dbReference type="AlphaFoldDB" id="A0A7Y9GKH8"/>
<reference evidence="2 3" key="1">
    <citation type="submission" date="2020-07" db="EMBL/GenBank/DDBJ databases">
        <title>Sequencing the genomes of 1000 actinobacteria strains.</title>
        <authorList>
            <person name="Klenk H.-P."/>
        </authorList>
    </citation>
    <scope>NUCLEOTIDE SEQUENCE [LARGE SCALE GENOMIC DNA]</scope>
    <source>
        <strain evidence="2 3">DSM 24662</strain>
    </source>
</reference>
<evidence type="ECO:0000313" key="3">
    <source>
        <dbReference type="Proteomes" id="UP000576969"/>
    </source>
</evidence>
<dbReference type="Proteomes" id="UP000576969">
    <property type="component" value="Unassembled WGS sequence"/>
</dbReference>
<name>A0A7Y9GKH8_9MICO</name>
<evidence type="ECO:0008006" key="4">
    <source>
        <dbReference type="Google" id="ProtNLM"/>
    </source>
</evidence>
<keyword evidence="3" id="KW-1185">Reference proteome</keyword>
<feature type="signal peptide" evidence="1">
    <location>
        <begin position="1"/>
        <end position="30"/>
    </location>
</feature>
<dbReference type="RefSeq" id="WP_179486579.1">
    <property type="nucleotide sequence ID" value="NZ_JACCBV010000001.1"/>
</dbReference>
<proteinExistence type="predicted"/>
<sequence>MTARARPSPPGRRWAGASVLVVALALSACAGSSGGDVPSSGPLAVYPRPDAGMDALLEGTLVLDPACVQVASPEGHIAVPVFPAGDATLEADGTVLVWDGEEYRHGDRIALGGGFSPVSGGYVPAACEGLELFAVAPA</sequence>
<protein>
    <recommendedName>
        <fullName evidence="4">Lipoprotein</fullName>
    </recommendedName>
</protein>
<feature type="chain" id="PRO_5038842474" description="Lipoprotein" evidence="1">
    <location>
        <begin position="31"/>
        <end position="138"/>
    </location>
</feature>
<dbReference type="EMBL" id="JACCBV010000001">
    <property type="protein sequence ID" value="NYE18124.1"/>
    <property type="molecule type" value="Genomic_DNA"/>
</dbReference>
<evidence type="ECO:0000313" key="2">
    <source>
        <dbReference type="EMBL" id="NYE18124.1"/>
    </source>
</evidence>
<gene>
    <name evidence="2" type="ORF">BJ991_000152</name>
</gene>
<organism evidence="2 3">
    <name type="scientific">Microbacterium immunditiarum</name>
    <dbReference type="NCBI Taxonomy" id="337480"/>
    <lineage>
        <taxon>Bacteria</taxon>
        <taxon>Bacillati</taxon>
        <taxon>Actinomycetota</taxon>
        <taxon>Actinomycetes</taxon>
        <taxon>Micrococcales</taxon>
        <taxon>Microbacteriaceae</taxon>
        <taxon>Microbacterium</taxon>
    </lineage>
</organism>